<proteinExistence type="inferred from homology"/>
<dbReference type="EC" id="2.7.1.82" evidence="3"/>
<evidence type="ECO:0000313" key="4">
    <source>
        <dbReference type="EMBL" id="KAJ6258904.1"/>
    </source>
</evidence>
<comment type="similarity">
    <text evidence="2">Belongs to the choline/ethanolamine kinase family.</text>
</comment>
<dbReference type="Gene3D" id="3.30.200.20">
    <property type="entry name" value="Phosphorylase Kinase, domain 1"/>
    <property type="match status" value="1"/>
</dbReference>
<dbReference type="GO" id="GO:0006646">
    <property type="term" value="P:phosphatidylethanolamine biosynthetic process"/>
    <property type="evidence" value="ECO:0007669"/>
    <property type="project" value="TreeGrafter"/>
</dbReference>
<evidence type="ECO:0000256" key="1">
    <source>
        <dbReference type="ARBA" id="ARBA00037883"/>
    </source>
</evidence>
<dbReference type="EMBL" id="JAQGDS010000007">
    <property type="protein sequence ID" value="KAJ6258904.1"/>
    <property type="molecule type" value="Genomic_DNA"/>
</dbReference>
<dbReference type="GO" id="GO:0004305">
    <property type="term" value="F:ethanolamine kinase activity"/>
    <property type="evidence" value="ECO:0007669"/>
    <property type="project" value="UniProtKB-EC"/>
</dbReference>
<reference evidence="4" key="1">
    <citation type="submission" date="2023-01" db="EMBL/GenBank/DDBJ databases">
        <title>The chitinases involved in constricting ring structure development in the nematode-trapping fungus Drechslerella dactyloides.</title>
        <authorList>
            <person name="Wang R."/>
            <person name="Zhang L."/>
            <person name="Tang P."/>
            <person name="Li S."/>
            <person name="Liang L."/>
        </authorList>
    </citation>
    <scope>NUCLEOTIDE SEQUENCE</scope>
    <source>
        <strain evidence="4">YMF1.00031</strain>
    </source>
</reference>
<dbReference type="PANTHER" id="PTHR22603:SF66">
    <property type="entry name" value="ETHANOLAMINE KINASE"/>
    <property type="match status" value="1"/>
</dbReference>
<dbReference type="PANTHER" id="PTHR22603">
    <property type="entry name" value="CHOLINE/ETHANOALAMINE KINASE"/>
    <property type="match status" value="1"/>
</dbReference>
<evidence type="ECO:0000256" key="2">
    <source>
        <dbReference type="ARBA" id="ARBA00038211"/>
    </source>
</evidence>
<protein>
    <recommendedName>
        <fullName evidence="3">ethanolamine kinase</fullName>
        <ecNumber evidence="3">2.7.1.82</ecNumber>
    </recommendedName>
</protein>
<evidence type="ECO:0000256" key="3">
    <source>
        <dbReference type="ARBA" id="ARBA00038874"/>
    </source>
</evidence>
<dbReference type="GO" id="GO:0005737">
    <property type="term" value="C:cytoplasm"/>
    <property type="evidence" value="ECO:0007669"/>
    <property type="project" value="TreeGrafter"/>
</dbReference>
<accession>A0AAD6IVV2</accession>
<dbReference type="Proteomes" id="UP001221413">
    <property type="component" value="Unassembled WGS sequence"/>
</dbReference>
<evidence type="ECO:0000313" key="5">
    <source>
        <dbReference type="Proteomes" id="UP001221413"/>
    </source>
</evidence>
<comment type="caution">
    <text evidence="4">The sequence shown here is derived from an EMBL/GenBank/DDBJ whole genome shotgun (WGS) entry which is preliminary data.</text>
</comment>
<keyword evidence="5" id="KW-1185">Reference proteome</keyword>
<dbReference type="Pfam" id="PF01633">
    <property type="entry name" value="Choline_kinase"/>
    <property type="match status" value="1"/>
</dbReference>
<comment type="pathway">
    <text evidence="1">Phospholipid metabolism; phosphatidylethanolamine biosynthesis; phosphatidylethanolamine from ethanolamine: step 1/3.</text>
</comment>
<sequence length="721" mass="78621">MFDSADEGLTFLPLTFSQADAEACATHLILALFPDWNAADLDFVRFTDGITNTLLKCIHRHVTIESNGQEKVTIDEMESALLRAYGKGTNVLIDRGRECQNHFYLAQHALAPPLLARFNNGLIYRFVPGRVTSPPDLSTPKVYTAVARRLGQWHAQIDTKGLVDALDAMGPRRRISPDSGVPELIYDGDSDDDLLGLGRDREVDTEDVPDKTIQPGESELWWTLSKWIEALPEGKEAEITKKAQLRTELDWIEDNTGLRGLGEIVFGHCDLLSGNVIVLPRKEKRTGFCPADIGDENDTQVTFIDYEYAIPTERAFDIANHFSEWTGFDCDYNFIPTSAARRAFVRAYLGSFHSFKDGSKEVDDVEVQILMDEVDSFRGIPGLYWGIWALIQATISQIDFDYAAYAELRLGEYFEWKAAFTGAAVTTSLRERRWLSFGIYAILKPLGSDPQVEAYCSSRYPVAPATSTIGSTTVVTSTDFITVTVPSTSTITDIVTETDSITAVATITSTDTSTSTETVVDTDTETDTSTVLITVTVGNGDATLKKRARWTTTTKPSTMTTTKARGNALSSLLSQASSAISVFCSCIETPATVTVTSVSTSTSKTTSTDRATAIVFTTVSSTVTAAVTATKTETAVTTVPTTITETSTTTLTSVTTETSTITSTCPAAAPTYCASSGQCSSGNGGSDDDRHNCGGCGIAHFRQQLRLFQDHGRWWGLHNQW</sequence>
<dbReference type="SUPFAM" id="SSF56112">
    <property type="entry name" value="Protein kinase-like (PK-like)"/>
    <property type="match status" value="1"/>
</dbReference>
<dbReference type="InterPro" id="IPR011009">
    <property type="entry name" value="Kinase-like_dom_sf"/>
</dbReference>
<dbReference type="CDD" id="cd05157">
    <property type="entry name" value="ETNK_euk"/>
    <property type="match status" value="1"/>
</dbReference>
<gene>
    <name evidence="4" type="ORF">Dda_5799</name>
</gene>
<dbReference type="AlphaFoldDB" id="A0AAD6IVV2"/>
<dbReference type="Gene3D" id="3.90.1200.10">
    <property type="match status" value="1"/>
</dbReference>
<name>A0AAD6IVV2_DREDA</name>
<organism evidence="4 5">
    <name type="scientific">Drechslerella dactyloides</name>
    <name type="common">Nematode-trapping fungus</name>
    <name type="synonym">Arthrobotrys dactyloides</name>
    <dbReference type="NCBI Taxonomy" id="74499"/>
    <lineage>
        <taxon>Eukaryota</taxon>
        <taxon>Fungi</taxon>
        <taxon>Dikarya</taxon>
        <taxon>Ascomycota</taxon>
        <taxon>Pezizomycotina</taxon>
        <taxon>Orbiliomycetes</taxon>
        <taxon>Orbiliales</taxon>
        <taxon>Orbiliaceae</taxon>
        <taxon>Drechslerella</taxon>
    </lineage>
</organism>